<evidence type="ECO:0000313" key="3">
    <source>
        <dbReference type="EMBL" id="VTT60893.1"/>
    </source>
</evidence>
<keyword evidence="2" id="KW-1133">Transmembrane helix</keyword>
<feature type="transmembrane region" description="Helical" evidence="2">
    <location>
        <begin position="69"/>
        <end position="88"/>
    </location>
</feature>
<evidence type="ECO:0000256" key="1">
    <source>
        <dbReference type="SAM" id="MobiDB-lite"/>
    </source>
</evidence>
<dbReference type="AlphaFoldDB" id="A0A2H3SGC1"/>
<comment type="caution">
    <text evidence="3">The sequence shown here is derived from an EMBL/GenBank/DDBJ whole genome shotgun (WGS) entry which is preliminary data.</text>
</comment>
<evidence type="ECO:0000256" key="2">
    <source>
        <dbReference type="SAM" id="Phobius"/>
    </source>
</evidence>
<proteinExistence type="predicted"/>
<organism evidence="3 4">
    <name type="scientific">Fusarium fujikuroi</name>
    <name type="common">Bakanae and foot rot disease fungus</name>
    <name type="synonym">Gibberella fujikuroi</name>
    <dbReference type="NCBI Taxonomy" id="5127"/>
    <lineage>
        <taxon>Eukaryota</taxon>
        <taxon>Fungi</taxon>
        <taxon>Dikarya</taxon>
        <taxon>Ascomycota</taxon>
        <taxon>Pezizomycotina</taxon>
        <taxon>Sordariomycetes</taxon>
        <taxon>Hypocreomycetidae</taxon>
        <taxon>Hypocreales</taxon>
        <taxon>Nectriaceae</taxon>
        <taxon>Fusarium</taxon>
        <taxon>Fusarium fujikuroi species complex</taxon>
    </lineage>
</organism>
<accession>A0A2H3SGC1</accession>
<feature type="compositionally biased region" description="Basic and acidic residues" evidence="1">
    <location>
        <begin position="110"/>
        <end position="119"/>
    </location>
</feature>
<keyword evidence="2" id="KW-0472">Membrane</keyword>
<dbReference type="Proteomes" id="UP000760494">
    <property type="component" value="Unassembled WGS sequence"/>
</dbReference>
<protein>
    <submittedName>
        <fullName evidence="3">Uncharacterized protein</fullName>
    </submittedName>
</protein>
<reference evidence="3" key="1">
    <citation type="submission" date="2019-05" db="EMBL/GenBank/DDBJ databases">
        <authorList>
            <person name="Piombo E."/>
        </authorList>
    </citation>
    <scope>NUCLEOTIDE SEQUENCE</scope>
    <source>
        <strain evidence="3">C2S</strain>
    </source>
</reference>
<evidence type="ECO:0000313" key="4">
    <source>
        <dbReference type="Proteomes" id="UP000760494"/>
    </source>
</evidence>
<feature type="transmembrane region" description="Helical" evidence="2">
    <location>
        <begin position="230"/>
        <end position="251"/>
    </location>
</feature>
<keyword evidence="2" id="KW-0812">Transmembrane</keyword>
<name>A0A2H3SGC1_FUSFU</name>
<gene>
    <name evidence="3" type="ORF">C2S_14512</name>
</gene>
<feature type="transmembrane region" description="Helical" evidence="2">
    <location>
        <begin position="6"/>
        <end position="25"/>
    </location>
</feature>
<dbReference type="OrthoDB" id="10330638at2759"/>
<feature type="region of interest" description="Disordered" evidence="1">
    <location>
        <begin position="97"/>
        <end position="126"/>
    </location>
</feature>
<sequence length="295" mass="33553">MSQLLPAVAILCRVCTTVFIAMNFIDRVPRQPSLLLIPFISSHVLRQLHRYFFRVYVTYLLPKHSVPPIIPLASILIITFSLILCLGFPDREPQLTESQTAHSAAPSSDSQDRQEHGDNSQDCSNVKMSTDIPLGNSAGHRLKMLPSHNSPAYTLFKVLERLCNYRMAVIVQCISMVSEVLPQDIYLLGRPYQDTYDTYFLVSGTGSVQCILGGIREVCSYWLETIFVSYLMRWFVLSLLYFLVAAMYTVFADGTVCDRAMAIANWAEQGTEWSTATFFFGWLRDWMARRNTSNK</sequence>
<dbReference type="EMBL" id="CABFJX010000052">
    <property type="protein sequence ID" value="VTT60893.1"/>
    <property type="molecule type" value="Genomic_DNA"/>
</dbReference>
<feature type="compositionally biased region" description="Polar residues" evidence="1">
    <location>
        <begin position="97"/>
        <end position="109"/>
    </location>
</feature>